<dbReference type="Proteomes" id="UP000630097">
    <property type="component" value="Unassembled WGS sequence"/>
</dbReference>
<feature type="transmembrane region" description="Helical" evidence="2">
    <location>
        <begin position="255"/>
        <end position="274"/>
    </location>
</feature>
<feature type="transmembrane region" description="Helical" evidence="2">
    <location>
        <begin position="428"/>
        <end position="451"/>
    </location>
</feature>
<keyword evidence="2" id="KW-1133">Transmembrane helix</keyword>
<feature type="transmembrane region" description="Helical" evidence="2">
    <location>
        <begin position="473"/>
        <end position="496"/>
    </location>
</feature>
<evidence type="ECO:0008006" key="5">
    <source>
        <dbReference type="Google" id="ProtNLM"/>
    </source>
</evidence>
<dbReference type="Gene3D" id="1.20.1250.20">
    <property type="entry name" value="MFS general substrate transporter like domains"/>
    <property type="match status" value="1"/>
</dbReference>
<keyword evidence="2" id="KW-0472">Membrane</keyword>
<protein>
    <recommendedName>
        <fullName evidence="5">MFS transporter</fullName>
    </recommendedName>
</protein>
<evidence type="ECO:0000256" key="2">
    <source>
        <dbReference type="SAM" id="Phobius"/>
    </source>
</evidence>
<feature type="transmembrane region" description="Helical" evidence="2">
    <location>
        <begin position="122"/>
        <end position="140"/>
    </location>
</feature>
<gene>
    <name evidence="3" type="ORF">Pka01_39090</name>
</gene>
<name>A0A8J3LY88_9ACTN</name>
<dbReference type="InterPro" id="IPR036259">
    <property type="entry name" value="MFS_trans_sf"/>
</dbReference>
<feature type="transmembrane region" description="Helical" evidence="2">
    <location>
        <begin position="147"/>
        <end position="171"/>
    </location>
</feature>
<organism evidence="3 4">
    <name type="scientific">Planotetraspora kaengkrachanensis</name>
    <dbReference type="NCBI Taxonomy" id="575193"/>
    <lineage>
        <taxon>Bacteria</taxon>
        <taxon>Bacillati</taxon>
        <taxon>Actinomycetota</taxon>
        <taxon>Actinomycetes</taxon>
        <taxon>Streptosporangiales</taxon>
        <taxon>Streptosporangiaceae</taxon>
        <taxon>Planotetraspora</taxon>
    </lineage>
</organism>
<keyword evidence="2" id="KW-0812">Transmembrane</keyword>
<proteinExistence type="predicted"/>
<feature type="transmembrane region" description="Helical" evidence="2">
    <location>
        <begin position="308"/>
        <end position="330"/>
    </location>
</feature>
<sequence length="540" mass="54498">MAVPPIPQARTAVMVKAVRVPVLLDVVVGLLTAVALPLAVVAIPNTISIVAALLPPDIPPVSMMRAHGLALPAMLLTVPFAAIAVRRFRAAPVLVAGLTLLALADVAGGYAGSAWLVGVLRVLHGIGAGMLVPGTLAAVLERPRKSVLLPIWAGMLAASLLSAQALALWPLDKVQSWRVTLQPYPLLTGIALALAAAYLVLWLIRGDAERASAPTGAASADREGQAGTDAEVAAPLSAAPEETANRSSRAERVRLIRTAVPSAGIAVLAIGMTFDWSPNLVVIAAALALVVMLGLVATGTFEEPGGRALAFANVAVGLVVLPTAAQTTYLELGGVGGPGLSGIWLPFVLAAVSALLAALLAARTPLSLAFRLTNGGLAVVVAGLCAIRLLVPQPYGPPLVVPFVLLAAGAAVALVSALRLAGQGSALLGLSLCVPAVMAGFLLASGIQFLLLEEVSRSSDPNRQAVLGGFVDALHTGALAGGFVVVVVIVLASVLARRDGASGGAFSRGGAVRGEQVVIPAPTPSPEGEDGTTGESLTDR</sequence>
<dbReference type="AlphaFoldDB" id="A0A8J3LY88"/>
<feature type="transmembrane region" description="Helical" evidence="2">
    <location>
        <begin position="21"/>
        <end position="54"/>
    </location>
</feature>
<keyword evidence="4" id="KW-1185">Reference proteome</keyword>
<dbReference type="EMBL" id="BONV01000015">
    <property type="protein sequence ID" value="GIG80782.1"/>
    <property type="molecule type" value="Genomic_DNA"/>
</dbReference>
<feature type="transmembrane region" description="Helical" evidence="2">
    <location>
        <begin position="403"/>
        <end position="421"/>
    </location>
</feature>
<feature type="transmembrane region" description="Helical" evidence="2">
    <location>
        <begin position="342"/>
        <end position="361"/>
    </location>
</feature>
<feature type="transmembrane region" description="Helical" evidence="2">
    <location>
        <begin position="280"/>
        <end position="301"/>
    </location>
</feature>
<dbReference type="RefSeq" id="WP_203884165.1">
    <property type="nucleotide sequence ID" value="NZ_BAABHH010000014.1"/>
</dbReference>
<accession>A0A8J3LY88</accession>
<feature type="transmembrane region" description="Helical" evidence="2">
    <location>
        <begin position="183"/>
        <end position="204"/>
    </location>
</feature>
<feature type="region of interest" description="Disordered" evidence="1">
    <location>
        <begin position="515"/>
        <end position="540"/>
    </location>
</feature>
<feature type="transmembrane region" description="Helical" evidence="2">
    <location>
        <begin position="92"/>
        <end position="116"/>
    </location>
</feature>
<reference evidence="3 4" key="1">
    <citation type="submission" date="2021-01" db="EMBL/GenBank/DDBJ databases">
        <title>Whole genome shotgun sequence of Planotetraspora kaengkrachanensis NBRC 104272.</title>
        <authorList>
            <person name="Komaki H."/>
            <person name="Tamura T."/>
        </authorList>
    </citation>
    <scope>NUCLEOTIDE SEQUENCE [LARGE SCALE GENOMIC DNA]</scope>
    <source>
        <strain evidence="3 4">NBRC 104272</strain>
    </source>
</reference>
<feature type="transmembrane region" description="Helical" evidence="2">
    <location>
        <begin position="66"/>
        <end position="85"/>
    </location>
</feature>
<evidence type="ECO:0000313" key="3">
    <source>
        <dbReference type="EMBL" id="GIG80782.1"/>
    </source>
</evidence>
<comment type="caution">
    <text evidence="3">The sequence shown here is derived from an EMBL/GenBank/DDBJ whole genome shotgun (WGS) entry which is preliminary data.</text>
</comment>
<evidence type="ECO:0000313" key="4">
    <source>
        <dbReference type="Proteomes" id="UP000630097"/>
    </source>
</evidence>
<feature type="transmembrane region" description="Helical" evidence="2">
    <location>
        <begin position="368"/>
        <end position="391"/>
    </location>
</feature>
<evidence type="ECO:0000256" key="1">
    <source>
        <dbReference type="SAM" id="MobiDB-lite"/>
    </source>
</evidence>